<evidence type="ECO:0000313" key="3">
    <source>
        <dbReference type="Proteomes" id="UP001165090"/>
    </source>
</evidence>
<dbReference type="Proteomes" id="UP001165090">
    <property type="component" value="Unassembled WGS sequence"/>
</dbReference>
<dbReference type="EMBL" id="BSDZ01000011">
    <property type="protein sequence ID" value="GLI62118.1"/>
    <property type="molecule type" value="Genomic_DNA"/>
</dbReference>
<organism evidence="2 3">
    <name type="scientific">Volvox africanus</name>
    <dbReference type="NCBI Taxonomy" id="51714"/>
    <lineage>
        <taxon>Eukaryota</taxon>
        <taxon>Viridiplantae</taxon>
        <taxon>Chlorophyta</taxon>
        <taxon>core chlorophytes</taxon>
        <taxon>Chlorophyceae</taxon>
        <taxon>CS clade</taxon>
        <taxon>Chlamydomonadales</taxon>
        <taxon>Volvocaceae</taxon>
        <taxon>Volvox</taxon>
    </lineage>
</organism>
<feature type="compositionally biased region" description="Polar residues" evidence="1">
    <location>
        <begin position="84"/>
        <end position="100"/>
    </location>
</feature>
<evidence type="ECO:0000256" key="1">
    <source>
        <dbReference type="SAM" id="MobiDB-lite"/>
    </source>
</evidence>
<feature type="non-terminal residue" evidence="2">
    <location>
        <position position="1"/>
    </location>
</feature>
<feature type="region of interest" description="Disordered" evidence="1">
    <location>
        <begin position="62"/>
        <end position="100"/>
    </location>
</feature>
<evidence type="ECO:0000313" key="2">
    <source>
        <dbReference type="EMBL" id="GLI62118.1"/>
    </source>
</evidence>
<gene>
    <name evidence="2" type="ORF">VaNZ11_004650</name>
</gene>
<feature type="non-terminal residue" evidence="2">
    <location>
        <position position="100"/>
    </location>
</feature>
<feature type="region of interest" description="Disordered" evidence="1">
    <location>
        <begin position="17"/>
        <end position="45"/>
    </location>
</feature>
<keyword evidence="3" id="KW-1185">Reference proteome</keyword>
<feature type="compositionally biased region" description="Basic and acidic residues" evidence="1">
    <location>
        <begin position="34"/>
        <end position="43"/>
    </location>
</feature>
<protein>
    <submittedName>
        <fullName evidence="2">Uncharacterized protein</fullName>
    </submittedName>
</protein>
<name>A0ABQ5RWV2_9CHLO</name>
<proteinExistence type="predicted"/>
<accession>A0ABQ5RWV2</accession>
<reference evidence="2 3" key="1">
    <citation type="journal article" date="2023" name="IScience">
        <title>Expanded male sex-determining region conserved during the evolution of homothallism in the green alga Volvox.</title>
        <authorList>
            <person name="Yamamoto K."/>
            <person name="Matsuzaki R."/>
            <person name="Mahakham W."/>
            <person name="Heman W."/>
            <person name="Sekimoto H."/>
            <person name="Kawachi M."/>
            <person name="Minakuchi Y."/>
            <person name="Toyoda A."/>
            <person name="Nozaki H."/>
        </authorList>
    </citation>
    <scope>NUCLEOTIDE SEQUENCE [LARGE SCALE GENOMIC DNA]</scope>
    <source>
        <strain evidence="2 3">NIES-4468</strain>
    </source>
</reference>
<sequence>LLVWKFPKSVQLRDISSVTRDKRDGVQRASQGSEPKKSSDRVHSIGALGSSSAITATAASSSSITGGAVAGGPMGPIFGPNTPTPGSVNASHSSIVIPSG</sequence>
<comment type="caution">
    <text evidence="2">The sequence shown here is derived from an EMBL/GenBank/DDBJ whole genome shotgun (WGS) entry which is preliminary data.</text>
</comment>